<dbReference type="EMBL" id="WTPW01002768">
    <property type="protein sequence ID" value="KAF0366356.1"/>
    <property type="molecule type" value="Genomic_DNA"/>
</dbReference>
<comment type="caution">
    <text evidence="3">The sequence shown here is derived from an EMBL/GenBank/DDBJ whole genome shotgun (WGS) entry which is preliminary data.</text>
</comment>
<organism evidence="3 4">
    <name type="scientific">Gigaspora margarita</name>
    <dbReference type="NCBI Taxonomy" id="4874"/>
    <lineage>
        <taxon>Eukaryota</taxon>
        <taxon>Fungi</taxon>
        <taxon>Fungi incertae sedis</taxon>
        <taxon>Mucoromycota</taxon>
        <taxon>Glomeromycotina</taxon>
        <taxon>Glomeromycetes</taxon>
        <taxon>Diversisporales</taxon>
        <taxon>Gigasporaceae</taxon>
        <taxon>Gigaspora</taxon>
    </lineage>
</organism>
<dbReference type="OrthoDB" id="25778at2759"/>
<feature type="compositionally biased region" description="Polar residues" evidence="1">
    <location>
        <begin position="738"/>
        <end position="749"/>
    </location>
</feature>
<proteinExistence type="predicted"/>
<dbReference type="Proteomes" id="UP000439903">
    <property type="component" value="Unassembled WGS sequence"/>
</dbReference>
<evidence type="ECO:0000259" key="2">
    <source>
        <dbReference type="Pfam" id="PF21034"/>
    </source>
</evidence>
<dbReference type="InterPro" id="IPR045142">
    <property type="entry name" value="BCAS3-like"/>
</dbReference>
<dbReference type="GO" id="GO:0042594">
    <property type="term" value="P:response to starvation"/>
    <property type="evidence" value="ECO:0007669"/>
    <property type="project" value="TreeGrafter"/>
</dbReference>
<dbReference type="GO" id="GO:0005737">
    <property type="term" value="C:cytoplasm"/>
    <property type="evidence" value="ECO:0007669"/>
    <property type="project" value="TreeGrafter"/>
</dbReference>
<feature type="domain" description="BCAS3 WD40" evidence="2">
    <location>
        <begin position="448"/>
        <end position="576"/>
    </location>
</feature>
<dbReference type="AlphaFoldDB" id="A0A8H3WY53"/>
<dbReference type="GO" id="GO:0006914">
    <property type="term" value="P:autophagy"/>
    <property type="evidence" value="ECO:0007669"/>
    <property type="project" value="InterPro"/>
</dbReference>
<dbReference type="InterPro" id="IPR048382">
    <property type="entry name" value="BCAS3_WD40"/>
</dbReference>
<reference evidence="3 4" key="1">
    <citation type="journal article" date="2019" name="Environ. Microbiol.">
        <title>At the nexus of three kingdoms: the genome of the mycorrhizal fungus Gigaspora margarita provides insights into plant, endobacterial and fungal interactions.</title>
        <authorList>
            <person name="Venice F."/>
            <person name="Ghignone S."/>
            <person name="Salvioli di Fossalunga A."/>
            <person name="Amselem J."/>
            <person name="Novero M."/>
            <person name="Xianan X."/>
            <person name="Sedzielewska Toro K."/>
            <person name="Morin E."/>
            <person name="Lipzen A."/>
            <person name="Grigoriev I.V."/>
            <person name="Henrissat B."/>
            <person name="Martin F.M."/>
            <person name="Bonfante P."/>
        </authorList>
    </citation>
    <scope>NUCLEOTIDE SEQUENCE [LARGE SCALE GENOMIC DNA]</scope>
    <source>
        <strain evidence="3 4">BEG34</strain>
    </source>
</reference>
<evidence type="ECO:0000313" key="3">
    <source>
        <dbReference type="EMBL" id="KAF0366356.1"/>
    </source>
</evidence>
<dbReference type="SUPFAM" id="SSF50978">
    <property type="entry name" value="WD40 repeat-like"/>
    <property type="match status" value="1"/>
</dbReference>
<dbReference type="Pfam" id="PF21034">
    <property type="entry name" value="BCAS3_WD40"/>
    <property type="match status" value="2"/>
</dbReference>
<evidence type="ECO:0000256" key="1">
    <source>
        <dbReference type="SAM" id="MobiDB-lite"/>
    </source>
</evidence>
<accession>A0A8H3WY53</accession>
<feature type="region of interest" description="Disordered" evidence="1">
    <location>
        <begin position="376"/>
        <end position="395"/>
    </location>
</feature>
<dbReference type="InterPro" id="IPR015943">
    <property type="entry name" value="WD40/YVTN_repeat-like_dom_sf"/>
</dbReference>
<keyword evidence="4" id="KW-1185">Reference proteome</keyword>
<feature type="region of interest" description="Disordered" evidence="1">
    <location>
        <begin position="703"/>
        <end position="750"/>
    </location>
</feature>
<protein>
    <submittedName>
        <fullName evidence="3">Autophagy-related protein 18f isoform x2</fullName>
    </submittedName>
</protein>
<dbReference type="PANTHER" id="PTHR13268:SF0">
    <property type="entry name" value="BCAS3 MICROTUBULE ASSOCIATED CELL MIGRATION FACTOR"/>
    <property type="match status" value="1"/>
</dbReference>
<feature type="domain" description="BCAS3 WD40" evidence="2">
    <location>
        <begin position="122"/>
        <end position="293"/>
    </location>
</feature>
<evidence type="ECO:0000313" key="4">
    <source>
        <dbReference type="Proteomes" id="UP000439903"/>
    </source>
</evidence>
<feature type="compositionally biased region" description="Low complexity" evidence="1">
    <location>
        <begin position="719"/>
        <end position="729"/>
    </location>
</feature>
<name>A0A8H3WY53_GIGMA</name>
<sequence>MSSIPQLTNVNGVKADPKLLRDPSALESISSVISGWSSYVAHSFPNSIASLRKISTNSTNDYQPPINYYPDYLPHQLTNDINSQSFPIPDGLFDKKKDLILYAAFDEIITSASNTHNCEKNQSVLLLGYPDGFQIWNVSDIDNIHEIMSIRDEEDIGQVTCIKSICISHNLSKNLRDKFADVRPLICLVCIPTPQRENGHQDMFTKQKSVLKFFSLKTNQIIKTLDFENEGNIVGVNCNERAIVVSLTNPPRLHILSPLTLAPLFLSPLQDVAIHPSTRAPVFALGPRLLAYSTTSHPPETNTNKDSYAMDESNGMLGTTGKYQEVAKGVAKEVVNGVKYLGDYGYQTFSAYFANSNSLAAATIKPQATMPINIKNRTGSISPASRGSFSPQDSPSNGYYYNLKGGMSNGNGESGNMVGLNNINGYENDKENGAIGTVIICDLDTSCSVQKKQPSIIAHFSPHTHPVGYLSFNPSGSFLFSTSVQGHQFHIFKIVGRRRQRRGNKNLKHVYQLSRGYTNAIVSDGGVGWSGDSRWCAVASGRGTVHVFAINPYGGPAHIPSHIRGWVNNVDELYKSTTQSPVVRIKPRIPLPSDSPDANFASPGSNIYLNKPHEHYSLSSTDTNVPPIDQSRRQSQLQYNGNLNNFHSQYNGQSYQSFQYSTFPTHCLRKPPGICVKFLPSMYNSSKSELNANNGLLAADLHAKRQAKRRSSPNVVTEGVTSNGTSTGRSGRRRTQSWSQNSINNSHSNYLGVETRDNKLDDIGYQDLLSFHPAGILTLHRLWMEKAAVEETSNQGTKDEINNNNLITLAGTQLSGISGSAATVANVGRALVGGAAGVVGIGMGIAGAVKKELGTLDMMTNYEDIAEWQLIRNSSWAEVKNVIEAPKKCVESESSAKRDGKKWLANAEIATHTSSKLSLPPPLWATPQFSFQVFLPGYKDAINKGKVPRSKKIEIRRDIVESVELVNEANDDEFGVKGWMNEESKSNRNKGKISKAVLVPAGKAIGRGAGDISVNLSTAMSTSLDFTPSSPTLSAFSTKSKDRMSNGFAYGHTQQTVSDTAITPLSFEDAYHIHIGNNIPSITASSTSSPKFNKNSSSLGFSPLSSNMTSNDSTFEQRSSSFTRSFSSSSIASDLTYNEEADEYAKRLDHGIDDSNEGGNFFFSPDGDNEVDLPSDSVIGLHRNGANGEGKPTNWWV</sequence>
<dbReference type="PANTHER" id="PTHR13268">
    <property type="entry name" value="BREAST CARCINOMA AMPLIFIED SEQUENCE 3"/>
    <property type="match status" value="1"/>
</dbReference>
<dbReference type="Gene3D" id="2.130.10.10">
    <property type="entry name" value="YVTN repeat-like/Quinoprotein amine dehydrogenase"/>
    <property type="match status" value="1"/>
</dbReference>
<gene>
    <name evidence="3" type="ORF">F8M41_013597</name>
</gene>
<dbReference type="InterPro" id="IPR036322">
    <property type="entry name" value="WD40_repeat_dom_sf"/>
</dbReference>